<dbReference type="Proteomes" id="UP001172738">
    <property type="component" value="Unassembled WGS sequence"/>
</dbReference>
<dbReference type="EMBL" id="JAUHPV010000002">
    <property type="protein sequence ID" value="MDN4472053.1"/>
    <property type="molecule type" value="Genomic_DNA"/>
</dbReference>
<feature type="compositionally biased region" description="Low complexity" evidence="1">
    <location>
        <begin position="182"/>
        <end position="210"/>
    </location>
</feature>
<name>A0ABT8FZ15_9MICO</name>
<feature type="region of interest" description="Disordered" evidence="1">
    <location>
        <begin position="106"/>
        <end position="232"/>
    </location>
</feature>
<keyword evidence="2" id="KW-0732">Signal</keyword>
<gene>
    <name evidence="3" type="ORF">QQX04_03480</name>
</gene>
<evidence type="ECO:0000313" key="3">
    <source>
        <dbReference type="EMBL" id="MDN4472053.1"/>
    </source>
</evidence>
<dbReference type="RefSeq" id="WP_301126320.1">
    <property type="nucleotide sequence ID" value="NZ_JAUHPV010000002.1"/>
</dbReference>
<accession>A0ABT8FZ15</accession>
<proteinExistence type="predicted"/>
<feature type="compositionally biased region" description="Low complexity" evidence="1">
    <location>
        <begin position="125"/>
        <end position="165"/>
    </location>
</feature>
<keyword evidence="4" id="KW-1185">Reference proteome</keyword>
<feature type="chain" id="PRO_5047296052" evidence="2">
    <location>
        <begin position="28"/>
        <end position="232"/>
    </location>
</feature>
<evidence type="ECO:0000256" key="1">
    <source>
        <dbReference type="SAM" id="MobiDB-lite"/>
    </source>
</evidence>
<comment type="caution">
    <text evidence="3">The sequence shown here is derived from an EMBL/GenBank/DDBJ whole genome shotgun (WGS) entry which is preliminary data.</text>
</comment>
<protein>
    <submittedName>
        <fullName evidence="3">Uncharacterized protein</fullName>
    </submittedName>
</protein>
<evidence type="ECO:0000313" key="4">
    <source>
        <dbReference type="Proteomes" id="UP001172738"/>
    </source>
</evidence>
<feature type="signal peptide" evidence="2">
    <location>
        <begin position="1"/>
        <end position="27"/>
    </location>
</feature>
<organism evidence="3 4">
    <name type="scientific">Demequina zhanjiangensis</name>
    <dbReference type="NCBI Taxonomy" id="3051659"/>
    <lineage>
        <taxon>Bacteria</taxon>
        <taxon>Bacillati</taxon>
        <taxon>Actinomycetota</taxon>
        <taxon>Actinomycetes</taxon>
        <taxon>Micrococcales</taxon>
        <taxon>Demequinaceae</taxon>
        <taxon>Demequina</taxon>
    </lineage>
</organism>
<evidence type="ECO:0000256" key="2">
    <source>
        <dbReference type="SAM" id="SignalP"/>
    </source>
</evidence>
<reference evidence="3" key="1">
    <citation type="submission" date="2023-06" db="EMBL/GenBank/DDBJ databases">
        <title>SYSU T00b26.</title>
        <authorList>
            <person name="Gao L."/>
            <person name="Fang B.-Z."/>
            <person name="Li W.-J."/>
        </authorList>
    </citation>
    <scope>NUCLEOTIDE SEQUENCE</scope>
    <source>
        <strain evidence="3">SYSU T00b26</strain>
    </source>
</reference>
<sequence>MKLNEKVAATISAAALATAAWAIPAFADPGGGQGGTGEANNLKVFVCKYVTTPGEGEILQSGHNPIAVAISSLDWDSIELPPLGTWFNDKHGRSVVIGYKDWNGGGQSGEPGVELCPIPEPTGSPSPTATESPSPSETPTTTPSETPSPSVTPTGSPEPTGTTSPSPSPSYIEPSIQKTTISPSPTGSAEPTGTTSPTPTTTSSPSPSDTTDTKVLSAGPATAVSGTPSYTG</sequence>